<feature type="compositionally biased region" description="Low complexity" evidence="2">
    <location>
        <begin position="309"/>
        <end position="326"/>
    </location>
</feature>
<protein>
    <submittedName>
        <fullName evidence="4">Oxidoreductase</fullName>
    </submittedName>
</protein>
<dbReference type="GO" id="GO:0016491">
    <property type="term" value="F:oxidoreductase activity"/>
    <property type="evidence" value="ECO:0007669"/>
    <property type="project" value="UniProtKB-KW"/>
</dbReference>
<dbReference type="GO" id="GO:0005829">
    <property type="term" value="C:cytosol"/>
    <property type="evidence" value="ECO:0007669"/>
    <property type="project" value="UniProtKB-ARBA"/>
</dbReference>
<evidence type="ECO:0000256" key="2">
    <source>
        <dbReference type="SAM" id="MobiDB-lite"/>
    </source>
</evidence>
<comment type="caution">
    <text evidence="4">The sequence shown here is derived from an EMBL/GenBank/DDBJ whole genome shotgun (WGS) entry which is preliminary data.</text>
</comment>
<accession>A0A261SGC2</accession>
<dbReference type="CDD" id="cd19080">
    <property type="entry name" value="AKR_AKR9A_9B"/>
    <property type="match status" value="1"/>
</dbReference>
<dbReference type="OrthoDB" id="5488419at2"/>
<evidence type="ECO:0000256" key="1">
    <source>
        <dbReference type="ARBA" id="ARBA00023002"/>
    </source>
</evidence>
<keyword evidence="1" id="KW-0560">Oxidoreductase</keyword>
<dbReference type="EMBL" id="NEVL01000003">
    <property type="protein sequence ID" value="OZI35982.1"/>
    <property type="molecule type" value="Genomic_DNA"/>
</dbReference>
<dbReference type="Pfam" id="PF00248">
    <property type="entry name" value="Aldo_ket_red"/>
    <property type="match status" value="1"/>
</dbReference>
<evidence type="ECO:0000313" key="5">
    <source>
        <dbReference type="Proteomes" id="UP000217005"/>
    </source>
</evidence>
<dbReference type="InterPro" id="IPR050523">
    <property type="entry name" value="AKR_Detox_Biosynth"/>
</dbReference>
<feature type="domain" description="NADP-dependent oxidoreductase" evidence="3">
    <location>
        <begin position="16"/>
        <end position="310"/>
    </location>
</feature>
<evidence type="ECO:0000259" key="3">
    <source>
        <dbReference type="Pfam" id="PF00248"/>
    </source>
</evidence>
<dbReference type="InterPro" id="IPR023210">
    <property type="entry name" value="NADP_OxRdtase_dom"/>
</dbReference>
<dbReference type="PANTHER" id="PTHR43364">
    <property type="entry name" value="NADH-SPECIFIC METHYLGLYOXAL REDUCTASE-RELATED"/>
    <property type="match status" value="1"/>
</dbReference>
<organism evidence="4 5">
    <name type="scientific">Bordetella genomosp. 1</name>
    <dbReference type="NCBI Taxonomy" id="1395607"/>
    <lineage>
        <taxon>Bacteria</taxon>
        <taxon>Pseudomonadati</taxon>
        <taxon>Pseudomonadota</taxon>
        <taxon>Betaproteobacteria</taxon>
        <taxon>Burkholderiales</taxon>
        <taxon>Alcaligenaceae</taxon>
        <taxon>Bordetella</taxon>
    </lineage>
</organism>
<reference evidence="4 5" key="1">
    <citation type="submission" date="2017-05" db="EMBL/GenBank/DDBJ databases">
        <title>Complete and WGS of Bordetella genogroups.</title>
        <authorList>
            <person name="Spilker T."/>
            <person name="LiPuma J."/>
        </authorList>
    </citation>
    <scope>NUCLEOTIDE SEQUENCE [LARGE SCALE GENOMIC DNA]</scope>
    <source>
        <strain evidence="4 5">AU17610</strain>
    </source>
</reference>
<name>A0A261SGC2_9BORD</name>
<gene>
    <name evidence="4" type="ORF">CEG14_13160</name>
</gene>
<dbReference type="Gene3D" id="3.20.20.100">
    <property type="entry name" value="NADP-dependent oxidoreductase domain"/>
    <property type="match status" value="1"/>
</dbReference>
<dbReference type="PRINTS" id="PR00069">
    <property type="entry name" value="ALDKETRDTASE"/>
</dbReference>
<dbReference type="InterPro" id="IPR036812">
    <property type="entry name" value="NAD(P)_OxRdtase_dom_sf"/>
</dbReference>
<dbReference type="Proteomes" id="UP000217005">
    <property type="component" value="Unassembled WGS sequence"/>
</dbReference>
<feature type="region of interest" description="Disordered" evidence="2">
    <location>
        <begin position="308"/>
        <end position="339"/>
    </location>
</feature>
<dbReference type="FunFam" id="3.20.20.100:FF:000004">
    <property type="entry name" value="Oxidoreductase, aldo/keto reductase"/>
    <property type="match status" value="1"/>
</dbReference>
<dbReference type="RefSeq" id="WP_094826790.1">
    <property type="nucleotide sequence ID" value="NZ_NEVL01000003.1"/>
</dbReference>
<dbReference type="SUPFAM" id="SSF51430">
    <property type="entry name" value="NAD(P)-linked oxidoreductase"/>
    <property type="match status" value="1"/>
</dbReference>
<proteinExistence type="predicted"/>
<sequence length="339" mass="35425">MNYRLLGQTGLKVSQIALGAANFGTGWGHGASEADSLAMLDHYAAQGGNFIDTADIYQFGESEAIVGRWLAGRRDSVVLATKFSNGAAPDADRLVLGNSRKAMVSALEASLERLGTDHIDLYWVHHPDGVTPSEEILRGLEDLRRAGKIHYAGLSNFPAWRAAHAATLDQWRGGGVLAALQFEYSLVRREPEADLLPAAAAFGLAPVTWSPLGGGLLTGKYRRGETGRAEALGGKVFQAENSAQRSAVVDTVLALAAETGASADQVALAWTLARGVIPLIGPRSMAQLQSNLGAAALTLDAAQRERLDAASAPAAVAEPPAQGAAARHPVQQAGAGPVR</sequence>
<dbReference type="InterPro" id="IPR020471">
    <property type="entry name" value="AKR"/>
</dbReference>
<dbReference type="AlphaFoldDB" id="A0A261SGC2"/>
<dbReference type="PANTHER" id="PTHR43364:SF4">
    <property type="entry name" value="NAD(P)-LINKED OXIDOREDUCTASE SUPERFAMILY PROTEIN"/>
    <property type="match status" value="1"/>
</dbReference>
<evidence type="ECO:0000313" key="4">
    <source>
        <dbReference type="EMBL" id="OZI35982.1"/>
    </source>
</evidence>